<organism evidence="9 10">
    <name type="scientific">Roseateles saccharophilus</name>
    <name type="common">Pseudomonas saccharophila</name>
    <dbReference type="NCBI Taxonomy" id="304"/>
    <lineage>
        <taxon>Bacteria</taxon>
        <taxon>Pseudomonadati</taxon>
        <taxon>Pseudomonadota</taxon>
        <taxon>Betaproteobacteria</taxon>
        <taxon>Burkholderiales</taxon>
        <taxon>Sphaerotilaceae</taxon>
        <taxon>Roseateles</taxon>
    </lineage>
</organism>
<dbReference type="AlphaFoldDB" id="A0A4R3V9T6"/>
<comment type="subcellular location">
    <subcellularLocation>
        <location evidence="1">Cell envelope</location>
    </subcellularLocation>
</comment>
<dbReference type="Gene3D" id="1.10.760.10">
    <property type="entry name" value="Cytochrome c-like domain"/>
    <property type="match status" value="2"/>
</dbReference>
<dbReference type="PANTHER" id="PTHR30600:SF10">
    <property type="entry name" value="BLL6722 PROTEIN"/>
    <property type="match status" value="1"/>
</dbReference>
<reference evidence="9 10" key="1">
    <citation type="submission" date="2019-03" db="EMBL/GenBank/DDBJ databases">
        <title>Genomic Encyclopedia of Type Strains, Phase IV (KMG-IV): sequencing the most valuable type-strain genomes for metagenomic binning, comparative biology and taxonomic classification.</title>
        <authorList>
            <person name="Goeker M."/>
        </authorList>
    </citation>
    <scope>NUCLEOTIDE SEQUENCE [LARGE SCALE GENOMIC DNA]</scope>
    <source>
        <strain evidence="9 10">DSM 654</strain>
    </source>
</reference>
<keyword evidence="3 7" id="KW-0479">Metal-binding</keyword>
<keyword evidence="5" id="KW-0560">Oxidoreductase</keyword>
<evidence type="ECO:0000256" key="3">
    <source>
        <dbReference type="ARBA" id="ARBA00022723"/>
    </source>
</evidence>
<dbReference type="GO" id="GO:0020037">
    <property type="term" value="F:heme binding"/>
    <property type="evidence" value="ECO:0007669"/>
    <property type="project" value="InterPro"/>
</dbReference>
<evidence type="ECO:0000256" key="6">
    <source>
        <dbReference type="ARBA" id="ARBA00023004"/>
    </source>
</evidence>
<comment type="caution">
    <text evidence="9">The sequence shown here is derived from an EMBL/GenBank/DDBJ whole genome shotgun (WGS) entry which is preliminary data.</text>
</comment>
<evidence type="ECO:0000259" key="8">
    <source>
        <dbReference type="PROSITE" id="PS51007"/>
    </source>
</evidence>
<dbReference type="Proteomes" id="UP000295110">
    <property type="component" value="Unassembled WGS sequence"/>
</dbReference>
<dbReference type="InterPro" id="IPR009056">
    <property type="entry name" value="Cyt_c-like_dom"/>
</dbReference>
<dbReference type="GO" id="GO:0009055">
    <property type="term" value="F:electron transfer activity"/>
    <property type="evidence" value="ECO:0007669"/>
    <property type="project" value="InterPro"/>
</dbReference>
<keyword evidence="10" id="KW-1185">Reference proteome</keyword>
<accession>A0A4R3V9T6</accession>
<dbReference type="InterPro" id="IPR036909">
    <property type="entry name" value="Cyt_c-like_dom_sf"/>
</dbReference>
<dbReference type="PROSITE" id="PS51007">
    <property type="entry name" value="CYTC"/>
    <property type="match status" value="2"/>
</dbReference>
<evidence type="ECO:0000256" key="2">
    <source>
        <dbReference type="ARBA" id="ARBA00022617"/>
    </source>
</evidence>
<proteinExistence type="predicted"/>
<dbReference type="SUPFAM" id="SSF46626">
    <property type="entry name" value="Cytochrome c"/>
    <property type="match status" value="2"/>
</dbReference>
<dbReference type="GO" id="GO:0030313">
    <property type="term" value="C:cell envelope"/>
    <property type="evidence" value="ECO:0007669"/>
    <property type="project" value="UniProtKB-SubCell"/>
</dbReference>
<gene>
    <name evidence="9" type="ORF">EV671_100857</name>
</gene>
<keyword evidence="9" id="KW-0575">Peroxidase</keyword>
<sequence>MRITRILKLNPKSTRNQGLRAAHGWRQALPLLAAYGSAALLAACGGGGTPAPAAPALSPAAALGEKIFKDASLSASGRMSCATCHAPAAAHAQTNDLAVQLGGPGLDVAGFRAVPSLRYLGSTPAFFFAKDGTATGGFNRDGSADSLLAQAARPFLAAHEMANGDAKTVVDKLARASYAADFRKAFGDNVLVDPDAAFLAMRHALQRYQLENTAEFAPFTSKYDAFLAGQLKLSDPELRGLALFNNSAKGNCAACHPSARGSDGSAPLFTDFSFDNLGVPRNTDIPATADAGYFDLGLCQASRPELAARSDLCGAFKVPTLRNVATRRAFFHNGRFKTLREALRFYVTRDTNPELWYPVVNGLADKFNDLPPAYRANVNTSEVPYNRKPGDAPALSDAEIEDLLAFLATLSDGYAP</sequence>
<feature type="domain" description="Cytochrome c" evidence="8">
    <location>
        <begin position="59"/>
        <end position="177"/>
    </location>
</feature>
<evidence type="ECO:0000256" key="5">
    <source>
        <dbReference type="ARBA" id="ARBA00023002"/>
    </source>
</evidence>
<keyword evidence="6 7" id="KW-0408">Iron</keyword>
<evidence type="ECO:0000313" key="9">
    <source>
        <dbReference type="EMBL" id="TCV00302.1"/>
    </source>
</evidence>
<dbReference type="InterPro" id="IPR051395">
    <property type="entry name" value="Cytochrome_c_Peroxidase/MauG"/>
</dbReference>
<dbReference type="EMBL" id="SMBU01000008">
    <property type="protein sequence ID" value="TCV00302.1"/>
    <property type="molecule type" value="Genomic_DNA"/>
</dbReference>
<keyword evidence="4" id="KW-0732">Signal</keyword>
<dbReference type="OrthoDB" id="9805202at2"/>
<feature type="domain" description="Cytochrome c" evidence="8">
    <location>
        <begin position="235"/>
        <end position="411"/>
    </location>
</feature>
<name>A0A4R3V9T6_ROSSA</name>
<protein>
    <submittedName>
        <fullName evidence="9">Cytochrome c peroxidase</fullName>
    </submittedName>
</protein>
<dbReference type="GO" id="GO:0046872">
    <property type="term" value="F:metal ion binding"/>
    <property type="evidence" value="ECO:0007669"/>
    <property type="project" value="UniProtKB-KW"/>
</dbReference>
<dbReference type="PANTHER" id="PTHR30600">
    <property type="entry name" value="CYTOCHROME C PEROXIDASE-RELATED"/>
    <property type="match status" value="1"/>
</dbReference>
<evidence type="ECO:0000256" key="7">
    <source>
        <dbReference type="PROSITE-ProRule" id="PRU00433"/>
    </source>
</evidence>
<evidence type="ECO:0000256" key="4">
    <source>
        <dbReference type="ARBA" id="ARBA00022729"/>
    </source>
</evidence>
<evidence type="ECO:0000313" key="10">
    <source>
        <dbReference type="Proteomes" id="UP000295110"/>
    </source>
</evidence>
<dbReference type="InterPro" id="IPR004852">
    <property type="entry name" value="Di-haem_cyt_c_peroxidsae"/>
</dbReference>
<dbReference type="GO" id="GO:0004130">
    <property type="term" value="F:cytochrome-c peroxidase activity"/>
    <property type="evidence" value="ECO:0007669"/>
    <property type="project" value="TreeGrafter"/>
</dbReference>
<dbReference type="Pfam" id="PF03150">
    <property type="entry name" value="CCP_MauG"/>
    <property type="match status" value="1"/>
</dbReference>
<keyword evidence="2 7" id="KW-0349">Heme</keyword>
<evidence type="ECO:0000256" key="1">
    <source>
        <dbReference type="ARBA" id="ARBA00004196"/>
    </source>
</evidence>